<dbReference type="Proteomes" id="UP001181355">
    <property type="component" value="Chromosome"/>
</dbReference>
<dbReference type="RefSeq" id="WP_309481117.1">
    <property type="nucleotide sequence ID" value="NZ_CP133720.1"/>
</dbReference>
<evidence type="ECO:0000256" key="2">
    <source>
        <dbReference type="ARBA" id="ARBA00022801"/>
    </source>
</evidence>
<dbReference type="SUPFAM" id="SSF52266">
    <property type="entry name" value="SGNH hydrolase"/>
    <property type="match status" value="1"/>
</dbReference>
<feature type="chain" id="PRO_5046290583" evidence="3">
    <location>
        <begin position="28"/>
        <end position="292"/>
    </location>
</feature>
<dbReference type="PANTHER" id="PTHR43695">
    <property type="entry name" value="PUTATIVE (AFU_ORTHOLOGUE AFUA_2G17250)-RELATED"/>
    <property type="match status" value="1"/>
</dbReference>
<evidence type="ECO:0000259" key="4">
    <source>
        <dbReference type="Pfam" id="PF13472"/>
    </source>
</evidence>
<name>A0ABY9REH5_9BURK</name>
<dbReference type="InterPro" id="IPR036514">
    <property type="entry name" value="SGNH_hydro_sf"/>
</dbReference>
<dbReference type="Gene3D" id="3.40.50.1110">
    <property type="entry name" value="SGNH hydrolase"/>
    <property type="match status" value="1"/>
</dbReference>
<dbReference type="PANTHER" id="PTHR43695:SF1">
    <property type="entry name" value="RHAMNOGALACTURONAN ACETYLESTERASE"/>
    <property type="match status" value="1"/>
</dbReference>
<accession>A0ABY9REH5</accession>
<evidence type="ECO:0000256" key="3">
    <source>
        <dbReference type="SAM" id="SignalP"/>
    </source>
</evidence>
<evidence type="ECO:0000313" key="6">
    <source>
        <dbReference type="Proteomes" id="UP001181355"/>
    </source>
</evidence>
<keyword evidence="6" id="KW-1185">Reference proteome</keyword>
<evidence type="ECO:0000313" key="5">
    <source>
        <dbReference type="EMBL" id="WMW79622.1"/>
    </source>
</evidence>
<dbReference type="CDD" id="cd01821">
    <property type="entry name" value="Rhamnogalacturan_acetylesterase_like"/>
    <property type="match status" value="1"/>
</dbReference>
<dbReference type="InterPro" id="IPR013830">
    <property type="entry name" value="SGNH_hydro"/>
</dbReference>
<dbReference type="InterPro" id="IPR037459">
    <property type="entry name" value="RhgT-like"/>
</dbReference>
<organism evidence="5 6">
    <name type="scientific">Undibacterium cyanobacteriorum</name>
    <dbReference type="NCBI Taxonomy" id="3073561"/>
    <lineage>
        <taxon>Bacteria</taxon>
        <taxon>Pseudomonadati</taxon>
        <taxon>Pseudomonadota</taxon>
        <taxon>Betaproteobacteria</taxon>
        <taxon>Burkholderiales</taxon>
        <taxon>Oxalobacteraceae</taxon>
        <taxon>Undibacterium</taxon>
    </lineage>
</organism>
<feature type="signal peptide" evidence="3">
    <location>
        <begin position="1"/>
        <end position="27"/>
    </location>
</feature>
<reference evidence="5" key="1">
    <citation type="submission" date="2023-09" db="EMBL/GenBank/DDBJ databases">
        <title>Undibacterium sp. 20NA77.5 isolated from freshwater.</title>
        <authorList>
            <person name="Le V."/>
            <person name="Ko S.-R."/>
            <person name="Ahn C.-Y."/>
            <person name="Oh H.-M."/>
        </authorList>
    </citation>
    <scope>NUCLEOTIDE SEQUENCE</scope>
    <source>
        <strain evidence="5">20NA77.5</strain>
    </source>
</reference>
<comment type="similarity">
    <text evidence="1">Belongs to the 'GDSL' lipolytic enzyme family.</text>
</comment>
<dbReference type="EMBL" id="CP133720">
    <property type="protein sequence ID" value="WMW79622.1"/>
    <property type="molecule type" value="Genomic_DNA"/>
</dbReference>
<keyword evidence="3" id="KW-0732">Signal</keyword>
<dbReference type="Pfam" id="PF13472">
    <property type="entry name" value="Lipase_GDSL_2"/>
    <property type="match status" value="1"/>
</dbReference>
<dbReference type="PROSITE" id="PS51257">
    <property type="entry name" value="PROKAR_LIPOPROTEIN"/>
    <property type="match status" value="1"/>
</dbReference>
<keyword evidence="2" id="KW-0378">Hydrolase</keyword>
<evidence type="ECO:0000256" key="1">
    <source>
        <dbReference type="ARBA" id="ARBA00008668"/>
    </source>
</evidence>
<feature type="domain" description="SGNH hydrolase-type esterase" evidence="4">
    <location>
        <begin position="56"/>
        <end position="204"/>
    </location>
</feature>
<sequence>MFQKFHRTQFARGMLVASALLILSACANHTNHANLAPPSNDAGLFKSQEPRRLILVGDSTMASKSGYGDALCSQLKPAVDCINLARGGRSSGSFRAEGLWQQVQHLLNDKKVKTWVLIQFGHNDQPGKPGRSTDLKTEFPVNMARYVDEVRAWGGIPVLVTPLTRRTFRDQVLENNLLPWAQVVEHIAQDKNVLLLPLNAESYAAVQAMGQVEADTLAVAPPNVVLVASTTTPVNVNTNANTAATVEPQGTPKSAFDRTHVGVKGARLFSTMVLRELIQAEPSWDAYLLKQP</sequence>
<gene>
    <name evidence="5" type="ORF">RF679_13305</name>
</gene>
<protein>
    <submittedName>
        <fullName evidence="5">Rhamnogalacturonan acetylesterase</fullName>
    </submittedName>
</protein>
<proteinExistence type="inferred from homology"/>